<reference evidence="1 2" key="1">
    <citation type="submission" date="2017-03" db="EMBL/GenBank/DDBJ databases">
        <title>Genome of strain Rhizobium sp. CNPSo 668.</title>
        <authorList>
            <person name="Ribeiro R."/>
        </authorList>
    </citation>
    <scope>NUCLEOTIDE SEQUENCE [LARGE SCALE GENOMIC DNA]</scope>
    <source>
        <strain evidence="1 2">CNPSo 668</strain>
    </source>
</reference>
<evidence type="ECO:0000313" key="1">
    <source>
        <dbReference type="EMBL" id="OWO94742.1"/>
    </source>
</evidence>
<accession>A0A246DWK5</accession>
<dbReference type="AlphaFoldDB" id="A0A246DWK5"/>
<sequence length="79" mass="9115">MTKAAIVKSADLKRMAAVAKETGMRIEIEINGKIIRVSPDIPDNHKQQRVDMKPEDFTSLADWQAWRDQERAREAQRHS</sequence>
<evidence type="ECO:0000313" key="2">
    <source>
        <dbReference type="Proteomes" id="UP000197269"/>
    </source>
</evidence>
<dbReference type="RefSeq" id="WP_088394271.1">
    <property type="nucleotide sequence ID" value="NZ_MXPU01000007.1"/>
</dbReference>
<proteinExistence type="predicted"/>
<dbReference type="EMBL" id="MXPU01000007">
    <property type="protein sequence ID" value="OWO94742.1"/>
    <property type="molecule type" value="Genomic_DNA"/>
</dbReference>
<protein>
    <submittedName>
        <fullName evidence="1">Uncharacterized protein</fullName>
    </submittedName>
</protein>
<dbReference type="Proteomes" id="UP000197269">
    <property type="component" value="Unassembled WGS sequence"/>
</dbReference>
<organism evidence="1 2">
    <name type="scientific">Rhizobium esperanzae</name>
    <dbReference type="NCBI Taxonomy" id="1967781"/>
    <lineage>
        <taxon>Bacteria</taxon>
        <taxon>Pseudomonadati</taxon>
        <taxon>Pseudomonadota</taxon>
        <taxon>Alphaproteobacteria</taxon>
        <taxon>Hyphomicrobiales</taxon>
        <taxon>Rhizobiaceae</taxon>
        <taxon>Rhizobium/Agrobacterium group</taxon>
        <taxon>Rhizobium</taxon>
    </lineage>
</organism>
<gene>
    <name evidence="1" type="ORF">B5E41_13460</name>
</gene>
<name>A0A246DWK5_9HYPH</name>
<comment type="caution">
    <text evidence="1">The sequence shown here is derived from an EMBL/GenBank/DDBJ whole genome shotgun (WGS) entry which is preliminary data.</text>
</comment>